<evidence type="ECO:0000259" key="3">
    <source>
        <dbReference type="Pfam" id="PF13559"/>
    </source>
</evidence>
<name>A0A290XAH7_9GAMM</name>
<evidence type="ECO:0000313" key="5">
    <source>
        <dbReference type="Proteomes" id="UP000218968"/>
    </source>
</evidence>
<accession>A0A290XAH7</accession>
<keyword evidence="2" id="KW-0472">Membrane</keyword>
<keyword evidence="2" id="KW-1133">Transmembrane helix</keyword>
<feature type="region of interest" description="Disordered" evidence="1">
    <location>
        <begin position="277"/>
        <end position="328"/>
    </location>
</feature>
<dbReference type="AlphaFoldDB" id="A0A290XAH7"/>
<dbReference type="InterPro" id="IPR025403">
    <property type="entry name" value="TgpA-like_C"/>
</dbReference>
<feature type="transmembrane region" description="Helical" evidence="2">
    <location>
        <begin position="58"/>
        <end position="80"/>
    </location>
</feature>
<feature type="transmembrane region" description="Helical" evidence="2">
    <location>
        <begin position="32"/>
        <end position="52"/>
    </location>
</feature>
<feature type="transmembrane region" description="Helical" evidence="2">
    <location>
        <begin position="388"/>
        <end position="414"/>
    </location>
</feature>
<proteinExistence type="predicted"/>
<evidence type="ECO:0000256" key="1">
    <source>
        <dbReference type="SAM" id="MobiDB-lite"/>
    </source>
</evidence>
<feature type="domain" description="Protein-glutamine gamma-glutamyltransferase-like C-terminal" evidence="3">
    <location>
        <begin position="472"/>
        <end position="542"/>
    </location>
</feature>
<feature type="transmembrane region" description="Helical" evidence="2">
    <location>
        <begin position="151"/>
        <end position="177"/>
    </location>
</feature>
<evidence type="ECO:0000313" key="4">
    <source>
        <dbReference type="EMBL" id="ATD66147.1"/>
    </source>
</evidence>
<dbReference type="Proteomes" id="UP000218968">
    <property type="component" value="Chromosome"/>
</dbReference>
<dbReference type="OrthoDB" id="183980at2"/>
<feature type="transmembrane region" description="Helical" evidence="2">
    <location>
        <begin position="251"/>
        <end position="269"/>
    </location>
</feature>
<feature type="transmembrane region" description="Helical" evidence="2">
    <location>
        <begin position="207"/>
        <end position="230"/>
    </location>
</feature>
<keyword evidence="5" id="KW-1185">Reference proteome</keyword>
<protein>
    <submittedName>
        <fullName evidence="4">DUF4129 domain-containing protein</fullName>
    </submittedName>
</protein>
<evidence type="ECO:0000256" key="2">
    <source>
        <dbReference type="SAM" id="Phobius"/>
    </source>
</evidence>
<dbReference type="EMBL" id="CP023406">
    <property type="protein sequence ID" value="ATD66147.1"/>
    <property type="molecule type" value="Genomic_DNA"/>
</dbReference>
<dbReference type="RefSeq" id="WP_096296478.1">
    <property type="nucleotide sequence ID" value="NZ_CP023406.1"/>
</dbReference>
<reference evidence="5" key="1">
    <citation type="submission" date="2017-09" db="EMBL/GenBank/DDBJ databases">
        <title>Luteimonas liuhanmingii sp.nov., isolated from the intestinal contents of Tibetan Plateau Pika in Yushu, Qinghai Province, China.</title>
        <authorList>
            <person name="Gui Z."/>
        </authorList>
    </citation>
    <scope>NUCLEOTIDE SEQUENCE [LARGE SCALE GENOMIC DNA]</scope>
    <source>
        <strain evidence="5">100111</strain>
    </source>
</reference>
<organism evidence="4 5">
    <name type="scientific">Luteimonas chenhongjianii</name>
    <dbReference type="NCBI Taxonomy" id="2006110"/>
    <lineage>
        <taxon>Bacteria</taxon>
        <taxon>Pseudomonadati</taxon>
        <taxon>Pseudomonadota</taxon>
        <taxon>Gammaproteobacteria</taxon>
        <taxon>Lysobacterales</taxon>
        <taxon>Lysobacteraceae</taxon>
        <taxon>Luteimonas</taxon>
    </lineage>
</organism>
<gene>
    <name evidence="4" type="ORF">CNR27_00665</name>
</gene>
<dbReference type="Pfam" id="PF13559">
    <property type="entry name" value="DUF4129"/>
    <property type="match status" value="1"/>
</dbReference>
<dbReference type="KEGG" id="lum:CNR27_00665"/>
<feature type="compositionally biased region" description="Basic and acidic residues" evidence="1">
    <location>
        <begin position="298"/>
        <end position="310"/>
    </location>
</feature>
<sequence>MRVDSVQVELRPRSAWEAMELGNALVRRHARAIWGPSLLLGLPVFIALNALGWALDRLWLAALLMWWLLPVFDRAPLFVLSRAVFGPAPGVRATCAALLRWGWRPLLGHLTWRRPSPWRAVTLPVDLLEGLAGPPLAQRRRLLADGIGGHALLLTVICQLFVLTLLVSLGVLVLIFVPTELLSESARAMWALVSEHPPRWIQLLGNLAFWLALGLIEPFYIGAGFGLYLNRRTQLEAWDLEIAFRRLRARLAPAGTLMLGLLLAGLLLAPMSASHAQAPATGDGAAGGTGPTIGAPPHRSDEDVGTRNEELAAAARQSAAGQAQDEAQRPTLPEVFATVEDDPAFAGAVERAYADPLLDGKRVVTRWQRKDEAAQAPGSGPDAGVLAVIARVLALFAEYGLWILLAILAAVLAATARHWWPWMRETLGPVREPRAIVVEEAPLLPEALPADLVASVRRLWNDGWRRRALALLYRASVEAMATRAGVTLVPGATEAQCLRAARRMPDAGDRDAFADMVRVWQQAAYGQRMPDEAGLEALLARLAPRFGWRS</sequence>
<feature type="compositionally biased region" description="Low complexity" evidence="1">
    <location>
        <begin position="312"/>
        <end position="324"/>
    </location>
</feature>
<keyword evidence="2" id="KW-0812">Transmembrane</keyword>